<feature type="domain" description="DUF577" evidence="1">
    <location>
        <begin position="101"/>
        <end position="271"/>
    </location>
</feature>
<dbReference type="PANTHER" id="PTHR31861">
    <property type="entry name" value="OS10G0507500 PROTEIN"/>
    <property type="match status" value="1"/>
</dbReference>
<dbReference type="InterPro" id="IPR007598">
    <property type="entry name" value="DUF577"/>
</dbReference>
<dbReference type="PANTHER" id="PTHR31861:SF21">
    <property type="entry name" value="DUF577 DOMAIN-CONTAINING PROTEIN-RELATED"/>
    <property type="match status" value="1"/>
</dbReference>
<dbReference type="AlphaFoldDB" id="A0AAU9T905"/>
<feature type="domain" description="DUF577" evidence="1">
    <location>
        <begin position="389"/>
        <end position="563"/>
    </location>
</feature>
<dbReference type="EMBL" id="OU466863">
    <property type="protein sequence ID" value="CAH2079628.1"/>
    <property type="molecule type" value="Genomic_DNA"/>
</dbReference>
<accession>A0AAU9T905</accession>
<keyword evidence="3" id="KW-1185">Reference proteome</keyword>
<dbReference type="InterPro" id="IPR016024">
    <property type="entry name" value="ARM-type_fold"/>
</dbReference>
<proteinExistence type="predicted"/>
<protein>
    <recommendedName>
        <fullName evidence="1">DUF577 domain-containing protein</fullName>
    </recommendedName>
</protein>
<dbReference type="Proteomes" id="UP000836841">
    <property type="component" value="Chromosome 7"/>
</dbReference>
<organism evidence="2 3">
    <name type="scientific">Thlaspi arvense</name>
    <name type="common">Field penny-cress</name>
    <dbReference type="NCBI Taxonomy" id="13288"/>
    <lineage>
        <taxon>Eukaryota</taxon>
        <taxon>Viridiplantae</taxon>
        <taxon>Streptophyta</taxon>
        <taxon>Embryophyta</taxon>
        <taxon>Tracheophyta</taxon>
        <taxon>Spermatophyta</taxon>
        <taxon>Magnoliopsida</taxon>
        <taxon>eudicotyledons</taxon>
        <taxon>Gunneridae</taxon>
        <taxon>Pentapetalae</taxon>
        <taxon>rosids</taxon>
        <taxon>malvids</taxon>
        <taxon>Brassicales</taxon>
        <taxon>Brassicaceae</taxon>
        <taxon>Thlaspideae</taxon>
        <taxon>Thlaspi</taxon>
    </lineage>
</organism>
<sequence length="619" mass="71756">MAESSNLWLKARDILATPRHERLTIIVDQLYTPKESVEYKSALALCDFCVANFPNCLTQMLLKAYRYSSDEVTSFRSLLLLSETLTEIRSTRGFVLSIVALNDIKQLLISCLTIREANKFVTRTLRIIVSYVAFNVVMLDSDGWDELGDCMFTLANTDPFRAFSVFIDLPPLYGGFTNRFLHKLREEVYKVLLHPQRNQSEEWTFALETAIKLAFQLLDSGLRIDLTREILDTVLNSARVLVGMGMEEFLQNALESLVKFLERDAKSCKWSTKQCGFVAEFAFKIARIGTKTKETAKKIYQMVTIQDKYVENTSFKLRLSRFEKNQDRDLGDDRDLYHSFTKLSPFDILAAFAVAEYDDSTREVAIRRLHDVLCDHTSGKWYLDISEIEKLNPLLVRCLRGKRIPEKTFMVLGQVVFHVALETFSYTDDPWFDLWDYIASQSKAEFSKAVYIFQCLTMRFDDKEDVVIHAMNSLLPEIYKRLNPPRELLVDNSIWVLAFTGAFCAAIRLINIASHAGFVREIAEKMVDSVRELVERGMEVGLVMRAFRDVEGTVEKQWDWYKTCEYRFVKGLLWKLYGINGMKMESKMVLWRINGNLDRSVKEVFKRLSETELDWLNQP</sequence>
<evidence type="ECO:0000313" key="2">
    <source>
        <dbReference type="EMBL" id="CAH2079628.1"/>
    </source>
</evidence>
<evidence type="ECO:0000259" key="1">
    <source>
        <dbReference type="Pfam" id="PF04510"/>
    </source>
</evidence>
<evidence type="ECO:0000313" key="3">
    <source>
        <dbReference type="Proteomes" id="UP000836841"/>
    </source>
</evidence>
<gene>
    <name evidence="2" type="ORF">TAV2_LOCUS22888</name>
</gene>
<dbReference type="Pfam" id="PF04510">
    <property type="entry name" value="DUF577"/>
    <property type="match status" value="2"/>
</dbReference>
<reference evidence="2 3" key="1">
    <citation type="submission" date="2022-03" db="EMBL/GenBank/DDBJ databases">
        <authorList>
            <person name="Nunn A."/>
            <person name="Chopra R."/>
            <person name="Nunn A."/>
            <person name="Contreras Garrido A."/>
        </authorList>
    </citation>
    <scope>NUCLEOTIDE SEQUENCE [LARGE SCALE GENOMIC DNA]</scope>
</reference>
<dbReference type="SUPFAM" id="SSF48371">
    <property type="entry name" value="ARM repeat"/>
    <property type="match status" value="1"/>
</dbReference>
<name>A0AAU9T905_THLAR</name>